<protein>
    <submittedName>
        <fullName evidence="2">Uncharacterized protein</fullName>
    </submittedName>
</protein>
<comment type="caution">
    <text evidence="2">The sequence shown here is derived from an EMBL/GenBank/DDBJ whole genome shotgun (WGS) entry which is preliminary data.</text>
</comment>
<evidence type="ECO:0000313" key="3">
    <source>
        <dbReference type="Proteomes" id="UP001519309"/>
    </source>
</evidence>
<dbReference type="Proteomes" id="UP001519309">
    <property type="component" value="Unassembled WGS sequence"/>
</dbReference>
<evidence type="ECO:0000256" key="1">
    <source>
        <dbReference type="SAM" id="Phobius"/>
    </source>
</evidence>
<sequence>MATDGRAATSRPKSITVVGRGQLAASPAYSAFHHDVGPCGLIVTITVIVLIVVYKRLGIRWRSALVPLTTVPAPLPLLYG</sequence>
<proteinExistence type="predicted"/>
<dbReference type="EMBL" id="JAGGLP010000001">
    <property type="protein sequence ID" value="MBP2047667.1"/>
    <property type="molecule type" value="Genomic_DNA"/>
</dbReference>
<keyword evidence="3" id="KW-1185">Reference proteome</keyword>
<keyword evidence="1" id="KW-1133">Transmembrane helix</keyword>
<evidence type="ECO:0000313" key="2">
    <source>
        <dbReference type="EMBL" id="MBP2047667.1"/>
    </source>
</evidence>
<organism evidence="2 3">
    <name type="scientific">Streptomyces griseochromogenes</name>
    <dbReference type="NCBI Taxonomy" id="68214"/>
    <lineage>
        <taxon>Bacteria</taxon>
        <taxon>Bacillati</taxon>
        <taxon>Actinomycetota</taxon>
        <taxon>Actinomycetes</taxon>
        <taxon>Kitasatosporales</taxon>
        <taxon>Streptomycetaceae</taxon>
        <taxon>Streptomyces</taxon>
    </lineage>
</organism>
<accession>A0ABS4LJV3</accession>
<keyword evidence="1" id="KW-0812">Transmembrane</keyword>
<reference evidence="2 3" key="1">
    <citation type="submission" date="2021-03" db="EMBL/GenBank/DDBJ databases">
        <title>Genomic Encyclopedia of Type Strains, Phase IV (KMG-IV): sequencing the most valuable type-strain genomes for metagenomic binning, comparative biology and taxonomic classification.</title>
        <authorList>
            <person name="Goeker M."/>
        </authorList>
    </citation>
    <scope>NUCLEOTIDE SEQUENCE [LARGE SCALE GENOMIC DNA]</scope>
    <source>
        <strain evidence="2 3">DSM 40499</strain>
    </source>
</reference>
<gene>
    <name evidence="2" type="ORF">J2Z21_000589</name>
</gene>
<keyword evidence="1" id="KW-0472">Membrane</keyword>
<dbReference type="RefSeq" id="WP_159400114.1">
    <property type="nucleotide sequence ID" value="NZ_CP016279.1"/>
</dbReference>
<feature type="transmembrane region" description="Helical" evidence="1">
    <location>
        <begin position="35"/>
        <end position="54"/>
    </location>
</feature>
<name>A0ABS4LJV3_9ACTN</name>